<dbReference type="RefSeq" id="WP_231333598.1">
    <property type="nucleotide sequence ID" value="NZ_CP059572.1"/>
</dbReference>
<keyword evidence="10" id="KW-1185">Reference proteome</keyword>
<evidence type="ECO:0000313" key="10">
    <source>
        <dbReference type="Proteomes" id="UP001049518"/>
    </source>
</evidence>
<evidence type="ECO:0000256" key="1">
    <source>
        <dbReference type="ARBA" id="ARBA00001974"/>
    </source>
</evidence>
<dbReference type="InterPro" id="IPR031656">
    <property type="entry name" value="DAO_C"/>
</dbReference>
<dbReference type="PROSITE" id="PS00978">
    <property type="entry name" value="FAD_G3PDH_2"/>
    <property type="match status" value="1"/>
</dbReference>
<comment type="cofactor">
    <cofactor evidence="1">
        <name>FAD</name>
        <dbReference type="ChEBI" id="CHEBI:57692"/>
    </cofactor>
</comment>
<dbReference type="InterPro" id="IPR038299">
    <property type="entry name" value="DAO_C_sf"/>
</dbReference>
<accession>A0ABX8QPC6</accession>
<organism evidence="9 10">
    <name type="scientific">Actinomadura graeca</name>
    <dbReference type="NCBI Taxonomy" id="2750812"/>
    <lineage>
        <taxon>Bacteria</taxon>
        <taxon>Bacillati</taxon>
        <taxon>Actinomycetota</taxon>
        <taxon>Actinomycetes</taxon>
        <taxon>Streptosporangiales</taxon>
        <taxon>Thermomonosporaceae</taxon>
        <taxon>Actinomadura</taxon>
    </lineage>
</organism>
<keyword evidence="5" id="KW-0274">FAD</keyword>
<keyword evidence="3" id="KW-0285">Flavoprotein</keyword>
<evidence type="ECO:0000259" key="7">
    <source>
        <dbReference type="Pfam" id="PF01266"/>
    </source>
</evidence>
<dbReference type="Gene3D" id="1.10.8.870">
    <property type="entry name" value="Alpha-glycerophosphate oxidase, cap domain"/>
    <property type="match status" value="1"/>
</dbReference>
<name>A0ABX8QPC6_9ACTN</name>
<dbReference type="Pfam" id="PF01266">
    <property type="entry name" value="DAO"/>
    <property type="match status" value="1"/>
</dbReference>
<feature type="domain" description="FAD dependent oxidoreductase" evidence="7">
    <location>
        <begin position="27"/>
        <end position="386"/>
    </location>
</feature>
<keyword evidence="6" id="KW-0560">Oxidoreductase</keyword>
<evidence type="ECO:0000256" key="2">
    <source>
        <dbReference type="ARBA" id="ARBA00007330"/>
    </source>
</evidence>
<keyword evidence="4" id="KW-0319">Glycerol metabolism</keyword>
<dbReference type="PANTHER" id="PTHR11985">
    <property type="entry name" value="GLYCEROL-3-PHOSPHATE DEHYDROGENASE"/>
    <property type="match status" value="1"/>
</dbReference>
<evidence type="ECO:0000313" key="9">
    <source>
        <dbReference type="EMBL" id="QXJ20521.1"/>
    </source>
</evidence>
<feature type="domain" description="Alpha-glycerophosphate oxidase C-terminal" evidence="8">
    <location>
        <begin position="409"/>
        <end position="500"/>
    </location>
</feature>
<evidence type="ECO:0000259" key="8">
    <source>
        <dbReference type="Pfam" id="PF16901"/>
    </source>
</evidence>
<dbReference type="Pfam" id="PF16901">
    <property type="entry name" value="DAO_C"/>
    <property type="match status" value="1"/>
</dbReference>
<protein>
    <submittedName>
        <fullName evidence="9">Glycerol-3-phosphate dehydrogenase/oxidase</fullName>
    </submittedName>
</protein>
<evidence type="ECO:0000256" key="6">
    <source>
        <dbReference type="ARBA" id="ARBA00023002"/>
    </source>
</evidence>
<dbReference type="Gene3D" id="3.30.9.10">
    <property type="entry name" value="D-Amino Acid Oxidase, subunit A, domain 2"/>
    <property type="match status" value="1"/>
</dbReference>
<dbReference type="InterPro" id="IPR000447">
    <property type="entry name" value="G3P_DH_FAD-dep"/>
</dbReference>
<dbReference type="EMBL" id="CP059572">
    <property type="protein sequence ID" value="QXJ20521.1"/>
    <property type="molecule type" value="Genomic_DNA"/>
</dbReference>
<dbReference type="InterPro" id="IPR036188">
    <property type="entry name" value="FAD/NAD-bd_sf"/>
</dbReference>
<evidence type="ECO:0000256" key="5">
    <source>
        <dbReference type="ARBA" id="ARBA00022827"/>
    </source>
</evidence>
<dbReference type="Proteomes" id="UP001049518">
    <property type="component" value="Chromosome"/>
</dbReference>
<reference evidence="9" key="1">
    <citation type="submission" date="2020-07" db="EMBL/GenBank/DDBJ databases">
        <authorList>
            <person name="Tarantini F.S."/>
            <person name="Hong K.W."/>
            <person name="Chan K.G."/>
        </authorList>
    </citation>
    <scope>NUCLEOTIDE SEQUENCE</scope>
    <source>
        <strain evidence="9">32-07</strain>
    </source>
</reference>
<dbReference type="PANTHER" id="PTHR11985:SF35">
    <property type="entry name" value="ANAEROBIC GLYCEROL-3-PHOSPHATE DEHYDROGENASE SUBUNIT A"/>
    <property type="match status" value="1"/>
</dbReference>
<evidence type="ECO:0000256" key="3">
    <source>
        <dbReference type="ARBA" id="ARBA00022630"/>
    </source>
</evidence>
<dbReference type="InterPro" id="IPR006076">
    <property type="entry name" value="FAD-dep_OxRdtase"/>
</dbReference>
<comment type="similarity">
    <text evidence="2">Belongs to the FAD-dependent glycerol-3-phosphate dehydrogenase family.</text>
</comment>
<evidence type="ECO:0000256" key="4">
    <source>
        <dbReference type="ARBA" id="ARBA00022798"/>
    </source>
</evidence>
<dbReference type="Gene3D" id="3.50.50.60">
    <property type="entry name" value="FAD/NAD(P)-binding domain"/>
    <property type="match status" value="1"/>
</dbReference>
<proteinExistence type="inferred from homology"/>
<sequence length="520" mass="53489">MSAPRRSSLNAARRARELAALPDEVVDVLVVGLGATGAGVALDAASRGLSVAAVDAHDLAFGTSRWSSKLIHGGLRYLASGQVGVARESAAERGVLMCRTAPHLVRALPFVLPLTPQVPRGQAALARAGLRAGDALRLAAGTPRSVLPGPRRLSAAGALRLAPGLRADGLRGGLLSWDGRLADDARLVVAVARTAAAHGARVLTRCRAVAVAGDGALVRDELTGREVTVRARAVVNAAGVWAGGLVDGVRLRPSRGTHLVVRAETLGGPSAGLQVPVPGEAGRFVLVLPQGDGRVYVGLTDEPADGPVPDVPEPTPGEIRFLLDVLGPVLDVPLRREDVLGAFAGLRPLLDTGRGGGTADLSRRHAILTSRDGVVTVVGGKLTTYRRMAQDAVDAVVAAQGLDAGPGRTARIPLVGAAAPQRLAALDAPGLLVRRYGTEAPLLAGMAEDDPSLLEPVVPGLPVLGAELAWAVRHEGALDAGDLLDRRTRIGLVASDRAAALPAAEAHLPFRADGGRTRER</sequence>
<gene>
    <name evidence="9" type="ORF">AGRA3207_001250</name>
</gene>
<dbReference type="PRINTS" id="PR01001">
    <property type="entry name" value="FADG3PDH"/>
</dbReference>
<dbReference type="SUPFAM" id="SSF51905">
    <property type="entry name" value="FAD/NAD(P)-binding domain"/>
    <property type="match status" value="1"/>
</dbReference>